<organism evidence="1 2">
    <name type="scientific">Camellia lanceoleosa</name>
    <dbReference type="NCBI Taxonomy" id="1840588"/>
    <lineage>
        <taxon>Eukaryota</taxon>
        <taxon>Viridiplantae</taxon>
        <taxon>Streptophyta</taxon>
        <taxon>Embryophyta</taxon>
        <taxon>Tracheophyta</taxon>
        <taxon>Spermatophyta</taxon>
        <taxon>Magnoliopsida</taxon>
        <taxon>eudicotyledons</taxon>
        <taxon>Gunneridae</taxon>
        <taxon>Pentapetalae</taxon>
        <taxon>asterids</taxon>
        <taxon>Ericales</taxon>
        <taxon>Theaceae</taxon>
        <taxon>Camellia</taxon>
    </lineage>
</organism>
<name>A0ACC0HY88_9ERIC</name>
<reference evidence="1 2" key="1">
    <citation type="journal article" date="2022" name="Plant J.">
        <title>Chromosome-level genome of Camellia lanceoleosa provides a valuable resource for understanding genome evolution and self-incompatibility.</title>
        <authorList>
            <person name="Gong W."/>
            <person name="Xiao S."/>
            <person name="Wang L."/>
            <person name="Liao Z."/>
            <person name="Chang Y."/>
            <person name="Mo W."/>
            <person name="Hu G."/>
            <person name="Li W."/>
            <person name="Zhao G."/>
            <person name="Zhu H."/>
            <person name="Hu X."/>
            <person name="Ji K."/>
            <person name="Xiang X."/>
            <person name="Song Q."/>
            <person name="Yuan D."/>
            <person name="Jin S."/>
            <person name="Zhang L."/>
        </authorList>
    </citation>
    <scope>NUCLEOTIDE SEQUENCE [LARGE SCALE GENOMIC DNA]</scope>
    <source>
        <strain evidence="1">SQ_2022a</strain>
    </source>
</reference>
<proteinExistence type="predicted"/>
<dbReference type="EMBL" id="CM045759">
    <property type="protein sequence ID" value="KAI8018340.1"/>
    <property type="molecule type" value="Genomic_DNA"/>
</dbReference>
<dbReference type="Proteomes" id="UP001060215">
    <property type="component" value="Chromosome 2"/>
</dbReference>
<keyword evidence="2" id="KW-1185">Reference proteome</keyword>
<protein>
    <submittedName>
        <fullName evidence="1">Uncharacterized protein</fullName>
    </submittedName>
</protein>
<evidence type="ECO:0000313" key="1">
    <source>
        <dbReference type="EMBL" id="KAI8018340.1"/>
    </source>
</evidence>
<evidence type="ECO:0000313" key="2">
    <source>
        <dbReference type="Proteomes" id="UP001060215"/>
    </source>
</evidence>
<sequence length="32" mass="3616">MCKNFSLYMSSSIASFIVGLRSVHLELHCRSV</sequence>
<gene>
    <name evidence="1" type="ORF">LOK49_LG04G00585</name>
</gene>
<comment type="caution">
    <text evidence="1">The sequence shown here is derived from an EMBL/GenBank/DDBJ whole genome shotgun (WGS) entry which is preliminary data.</text>
</comment>
<accession>A0ACC0HY88</accession>